<comment type="caution">
    <text evidence="1">The sequence shown here is derived from an EMBL/GenBank/DDBJ whole genome shotgun (WGS) entry which is preliminary data.</text>
</comment>
<gene>
    <name evidence="1" type="ORF">DAERI_060131</name>
</gene>
<name>A0A2I9DLL9_9DEIO</name>
<evidence type="ECO:0000313" key="2">
    <source>
        <dbReference type="Proteomes" id="UP000236569"/>
    </source>
</evidence>
<protein>
    <submittedName>
        <fullName evidence="1">Uncharacterized protein</fullName>
    </submittedName>
</protein>
<dbReference type="RefSeq" id="WP_103129283.1">
    <property type="nucleotide sequence ID" value="NZ_BFAG01000006.1"/>
</dbReference>
<keyword evidence="2" id="KW-1185">Reference proteome</keyword>
<proteinExistence type="predicted"/>
<dbReference type="EMBL" id="BFAG01000006">
    <property type="protein sequence ID" value="GBF05871.1"/>
    <property type="molecule type" value="Genomic_DNA"/>
</dbReference>
<dbReference type="OrthoDB" id="71193at2"/>
<evidence type="ECO:0000313" key="1">
    <source>
        <dbReference type="EMBL" id="GBF05871.1"/>
    </source>
</evidence>
<reference evidence="2" key="1">
    <citation type="submission" date="2018-01" db="EMBL/GenBank/DDBJ databases">
        <title>Draft Genome Sequence of the Radioresistant Bacterium Deinococcus aerius TR0125, Isolated from the Higher Atmosphere above Japan.</title>
        <authorList>
            <person name="Satoh K."/>
            <person name="Arai H."/>
            <person name="Sanzen T."/>
            <person name="Kawaguchi Y."/>
            <person name="Hayashi H."/>
            <person name="Yokobori S."/>
            <person name="Yamagishi A."/>
            <person name="Oono Y."/>
            <person name="Narumi I."/>
        </authorList>
    </citation>
    <scope>NUCLEOTIDE SEQUENCE [LARGE SCALE GENOMIC DNA]</scope>
    <source>
        <strain evidence="2">TR0125</strain>
    </source>
</reference>
<dbReference type="AlphaFoldDB" id="A0A2I9DLL9"/>
<organism evidence="1 2">
    <name type="scientific">Deinococcus aerius</name>
    <dbReference type="NCBI Taxonomy" id="200253"/>
    <lineage>
        <taxon>Bacteria</taxon>
        <taxon>Thermotogati</taxon>
        <taxon>Deinococcota</taxon>
        <taxon>Deinococci</taxon>
        <taxon>Deinococcales</taxon>
        <taxon>Deinococcaceae</taxon>
        <taxon>Deinococcus</taxon>
    </lineage>
</organism>
<accession>A0A2I9DLL9</accession>
<sequence length="127" mass="14741">MTALEPTRTAPDFAVDPLGYYRWHLSTHPGMYAEFRRLADTYRLTDPRRRVSADMVCHVIRYHSGLRAEGDQFQVNNVLTPLYARLYKRERPGARIETRASQLDTYDDETWAGLLALLPEEASREPQ</sequence>
<dbReference type="Proteomes" id="UP000236569">
    <property type="component" value="Unassembled WGS sequence"/>
</dbReference>